<evidence type="ECO:0000256" key="7">
    <source>
        <dbReference type="ARBA" id="ARBA00022837"/>
    </source>
</evidence>
<dbReference type="SUPFAM" id="SSF81324">
    <property type="entry name" value="Voltage-gated potassium channels"/>
    <property type="match status" value="1"/>
</dbReference>
<evidence type="ECO:0000256" key="16">
    <source>
        <dbReference type="ARBA" id="ARBA00060897"/>
    </source>
</evidence>
<dbReference type="PANTHER" id="PTHR10027:SF33">
    <property type="entry name" value="CALCIUM-ACTIVATED POTASSIUM CHANNEL SUBUNIT ALPHA-1-RELATED"/>
    <property type="match status" value="1"/>
</dbReference>
<dbReference type="FunFam" id="1.20.120.350:FF:000035">
    <property type="entry name" value="Calcium-activated potassium channel slowpoke"/>
    <property type="match status" value="1"/>
</dbReference>
<keyword evidence="8" id="KW-0851">Voltage-gated channel</keyword>
<dbReference type="InterPro" id="IPR048735">
    <property type="entry name" value="Slowpoke-like_C"/>
</dbReference>
<feature type="domain" description="RCK N-terminal" evidence="19">
    <location>
        <begin position="356"/>
        <end position="498"/>
    </location>
</feature>
<protein>
    <recommendedName>
        <fullName evidence="14">BK channel</fullName>
    </recommendedName>
    <alternativeName>
        <fullName evidence="15">Maxi K channel</fullName>
    </alternativeName>
</protein>
<feature type="transmembrane region" description="Helical" evidence="18">
    <location>
        <begin position="191"/>
        <end position="214"/>
    </location>
</feature>
<dbReference type="RefSeq" id="XP_065722690.1">
    <property type="nucleotide sequence ID" value="XM_065866618.2"/>
</dbReference>
<dbReference type="GO" id="GO:0045211">
    <property type="term" value="C:postsynaptic membrane"/>
    <property type="evidence" value="ECO:0007669"/>
    <property type="project" value="TreeGrafter"/>
</dbReference>
<dbReference type="FunFam" id="3.40.50.720:FF:001832">
    <property type="entry name" value="Calcium-activated potassium channel slowpoke-like Protein"/>
    <property type="match status" value="1"/>
</dbReference>
<keyword evidence="3" id="KW-0633">Potassium transport</keyword>
<evidence type="ECO:0000256" key="2">
    <source>
        <dbReference type="ARBA" id="ARBA00022448"/>
    </source>
</evidence>
<dbReference type="GO" id="GO:0009410">
    <property type="term" value="P:response to xenobiotic stimulus"/>
    <property type="evidence" value="ECO:0007669"/>
    <property type="project" value="UniProtKB-ARBA"/>
</dbReference>
<reference evidence="21" key="1">
    <citation type="submission" date="2025-08" db="UniProtKB">
        <authorList>
            <consortium name="RefSeq"/>
        </authorList>
    </citation>
    <scope>IDENTIFICATION</scope>
</reference>
<keyword evidence="2" id="KW-0813">Transport</keyword>
<keyword evidence="5 18" id="KW-0812">Transmembrane</keyword>
<evidence type="ECO:0000256" key="8">
    <source>
        <dbReference type="ARBA" id="ARBA00022882"/>
    </source>
</evidence>
<dbReference type="InterPro" id="IPR003929">
    <property type="entry name" value="K_chnl_BK_asu"/>
</dbReference>
<keyword evidence="20" id="KW-1185">Reference proteome</keyword>
<evidence type="ECO:0000256" key="4">
    <source>
        <dbReference type="ARBA" id="ARBA00022553"/>
    </source>
</evidence>
<accession>A0AB40DEH0</accession>
<feature type="compositionally biased region" description="Polar residues" evidence="17">
    <location>
        <begin position="722"/>
        <end position="751"/>
    </location>
</feature>
<feature type="transmembrane region" description="Helical" evidence="18">
    <location>
        <begin position="312"/>
        <end position="333"/>
    </location>
</feature>
<dbReference type="Gene3D" id="1.10.287.70">
    <property type="match status" value="1"/>
</dbReference>
<dbReference type="CTD" id="42940"/>
<evidence type="ECO:0000256" key="10">
    <source>
        <dbReference type="ARBA" id="ARBA00022989"/>
    </source>
</evidence>
<dbReference type="GO" id="GO:0060072">
    <property type="term" value="F:large conductance calcium-activated potassium channel activity"/>
    <property type="evidence" value="ECO:0007669"/>
    <property type="project" value="TreeGrafter"/>
</dbReference>
<keyword evidence="6" id="KW-0631">Potassium channel</keyword>
<feature type="transmembrane region" description="Helical" evidence="18">
    <location>
        <begin position="167"/>
        <end position="185"/>
    </location>
</feature>
<feature type="region of interest" description="Disordered" evidence="17">
    <location>
        <begin position="722"/>
        <end position="760"/>
    </location>
</feature>
<evidence type="ECO:0000256" key="1">
    <source>
        <dbReference type="ARBA" id="ARBA00004141"/>
    </source>
</evidence>
<evidence type="ECO:0000256" key="15">
    <source>
        <dbReference type="ARBA" id="ARBA00031999"/>
    </source>
</evidence>
<comment type="similarity">
    <text evidence="16">Belongs to the potassium channel family. Calcium-activated (TC 1.A.1.3) subfamily. Slo sub-subfamily.</text>
</comment>
<feature type="transmembrane region" description="Helical" evidence="18">
    <location>
        <begin position="128"/>
        <end position="146"/>
    </location>
</feature>
<dbReference type="Pfam" id="PF03493">
    <property type="entry name" value="BK_channel_a"/>
    <property type="match status" value="1"/>
</dbReference>
<evidence type="ECO:0000256" key="9">
    <source>
        <dbReference type="ARBA" id="ARBA00022958"/>
    </source>
</evidence>
<keyword evidence="13 21" id="KW-0407">Ion channel</keyword>
<keyword evidence="9" id="KW-0630">Potassium</keyword>
<evidence type="ECO:0000256" key="6">
    <source>
        <dbReference type="ARBA" id="ARBA00022826"/>
    </source>
</evidence>
<name>A0AB40DEH0_DROSZ</name>
<keyword evidence="11" id="KW-0406">Ion transport</keyword>
<keyword evidence="12 18" id="KW-0472">Membrane</keyword>
<sequence length="1175" mass="130493">MASGLIGINFTTTLTNGMSGCDQSTVESLADDPTDSPFDADDCLKVRKYWCFLLSSIFTFLAGLLVVLLWRAFAFVCCRKEPDLGPNDPKQKEQKASRNKQEFEGTFMTEAKDWAGELISGQTTTGRILVVLVFILSIASLIIYFVDASSEEVERCQKWSNNITQQIDLAFNIFFMVYFFIRFIAASDKLWFMLEMYSFVDYFTIPPSFVSIYLDRTWIGLRFLRALRLMTVPDILQYLNVLKTSSSIRLAQLVSIFISVWLTAAGIIHLLENSGDPLDFNNAHRLSYWTCVYFLIVTMSTVGYGDVYCETVLGRTFLVFFLLVGLAVFASWIPEITELAAQRSKYGGTYSKDPRKRHIVVCGHITYESVSHFLKDFLHEDREDVDVEVVFLHRKPPDLELEGLFKRHFTTVEFFQGTIMNPIDLQRVKVHEADACLVLANKYCQDPDAEDAANIMRVISIKNYSDDIRVIIQLMQYHNKAYLLNIPSWDWKQGDDVICLAELKLGFIAQSCLAPGFSTMMANLFAMRSFKTSPDMQSWTNDYLRGTGMEMYTETLSPTFIGIPFAQATELCFSKLKLLLLAIEIKGAEEGADSKISINPRGAKIQANTQGFFIAQSADEVKRAWFYCKACHEDIKDETLIKKCKCKNLTVQPRSKFDDLGDITRDREDTNLLNRNVRRPNGTGNGTGGMHHMNNTAAAAAAAAAAGKQVNKVKPTVNVSRQVEGQVISPSQYNRPTSRSSGTGTQNQNGGVSLPAGIADDQSKDFDFEKTEMKYDSTGMFHWSPAKSLEDCILDRNQAAMTVLNGHVVVCLFADPDSPLIGLRNLVMPLRASNFHYHELKHVVIVGSVDYIRREWKMLQNLPKISVLNGSPLSRADLRAVNVNLCDMCCILSAKVPSNDDPTLADKEAILASLNIKAMTFDDTIGVLSQRGPEFDNLSATAGSPIVLQRRGSVYGANVPMITELVNDSNVQFLDQDDDDDPDTELYLTQPFACGTAFAVSVLDSLMSTTYFNQNALTLIRSLITGGATPELELILAEGAGLRGGYSTVESLSNRDRCRVGQISLYDGPLAQFGECGKYGDLFVAALKSYGMLCIGLYRFRDTSSSCDASSKRYVITNPPDDFSLLPTDQVFVLMQFDPGLEYKPPAVRAPAGGRGTNTQGSGVGGGGSNKDDNS</sequence>
<evidence type="ECO:0000256" key="14">
    <source>
        <dbReference type="ARBA" id="ARBA00029579"/>
    </source>
</evidence>
<dbReference type="FunFam" id="1.10.287.70:FF:000015">
    <property type="entry name" value="Calcium-activated potassium channel subunit alpha-1 isoform X7"/>
    <property type="match status" value="1"/>
</dbReference>
<dbReference type="InterPro" id="IPR036291">
    <property type="entry name" value="NAD(P)-bd_dom_sf"/>
</dbReference>
<dbReference type="PROSITE" id="PS51201">
    <property type="entry name" value="RCK_N"/>
    <property type="match status" value="2"/>
</dbReference>
<dbReference type="PRINTS" id="PR01449">
    <property type="entry name" value="BKCHANNELA"/>
</dbReference>
<evidence type="ECO:0000313" key="20">
    <source>
        <dbReference type="Proteomes" id="UP001652628"/>
    </source>
</evidence>
<comment type="subcellular location">
    <subcellularLocation>
        <location evidence="1">Membrane</location>
        <topology evidence="1">Multi-pass membrane protein</topology>
    </subcellularLocation>
</comment>
<feature type="transmembrane region" description="Helical" evidence="18">
    <location>
        <begin position="250"/>
        <end position="271"/>
    </location>
</feature>
<feature type="transmembrane region" description="Helical" evidence="18">
    <location>
        <begin position="49"/>
        <end position="73"/>
    </location>
</feature>
<proteinExistence type="inferred from homology"/>
<dbReference type="Pfam" id="PF22614">
    <property type="entry name" value="Slo-like_RCK"/>
    <property type="match status" value="2"/>
</dbReference>
<evidence type="ECO:0000256" key="12">
    <source>
        <dbReference type="ARBA" id="ARBA00023136"/>
    </source>
</evidence>
<evidence type="ECO:0000313" key="21">
    <source>
        <dbReference type="RefSeq" id="XP_065722690.1"/>
    </source>
</evidence>
<dbReference type="Pfam" id="PF00520">
    <property type="entry name" value="Ion_trans"/>
    <property type="match status" value="1"/>
</dbReference>
<evidence type="ECO:0000256" key="17">
    <source>
        <dbReference type="SAM" id="MobiDB-lite"/>
    </source>
</evidence>
<dbReference type="AlphaFoldDB" id="A0AB40DEH0"/>
<dbReference type="GO" id="GO:0050804">
    <property type="term" value="P:modulation of chemical synaptic transmission"/>
    <property type="evidence" value="ECO:0007669"/>
    <property type="project" value="UniProtKB-ARBA"/>
</dbReference>
<dbReference type="Gene3D" id="3.40.50.720">
    <property type="entry name" value="NAD(P)-binding Rossmann-like Domain"/>
    <property type="match status" value="2"/>
</dbReference>
<evidence type="ECO:0000256" key="18">
    <source>
        <dbReference type="SAM" id="Phobius"/>
    </source>
</evidence>
<feature type="domain" description="RCK N-terminal" evidence="19">
    <location>
        <begin position="805"/>
        <end position="949"/>
    </location>
</feature>
<dbReference type="PANTHER" id="PTHR10027">
    <property type="entry name" value="CALCIUM-ACTIVATED POTASSIUM CHANNEL ALPHA CHAIN"/>
    <property type="match status" value="1"/>
</dbReference>
<evidence type="ECO:0000256" key="13">
    <source>
        <dbReference type="ARBA" id="ARBA00023303"/>
    </source>
</evidence>
<keyword evidence="7" id="KW-0106">Calcium</keyword>
<dbReference type="InterPro" id="IPR003148">
    <property type="entry name" value="RCK_N"/>
</dbReference>
<dbReference type="Proteomes" id="UP001652628">
    <property type="component" value="Chromosome 3"/>
</dbReference>
<organism evidence="20 21">
    <name type="scientific">Drosophila suzukii</name>
    <name type="common">Spotted-wing drosophila fruit fly</name>
    <dbReference type="NCBI Taxonomy" id="28584"/>
    <lineage>
        <taxon>Eukaryota</taxon>
        <taxon>Metazoa</taxon>
        <taxon>Ecdysozoa</taxon>
        <taxon>Arthropoda</taxon>
        <taxon>Hexapoda</taxon>
        <taxon>Insecta</taxon>
        <taxon>Pterygota</taxon>
        <taxon>Neoptera</taxon>
        <taxon>Endopterygota</taxon>
        <taxon>Diptera</taxon>
        <taxon>Brachycera</taxon>
        <taxon>Muscomorpha</taxon>
        <taxon>Ephydroidea</taxon>
        <taxon>Drosophilidae</taxon>
        <taxon>Drosophila</taxon>
        <taxon>Sophophora</taxon>
    </lineage>
</organism>
<keyword evidence="10 18" id="KW-1133">Transmembrane helix</keyword>
<dbReference type="InterPro" id="IPR005821">
    <property type="entry name" value="Ion_trans_dom"/>
</dbReference>
<keyword evidence="4" id="KW-0597">Phosphoprotein</keyword>
<dbReference type="PRINTS" id="PR00169">
    <property type="entry name" value="KCHANNEL"/>
</dbReference>
<dbReference type="GeneID" id="108011506"/>
<dbReference type="InterPro" id="IPR047871">
    <property type="entry name" value="K_chnl_Slo-like"/>
</dbReference>
<evidence type="ECO:0000256" key="3">
    <source>
        <dbReference type="ARBA" id="ARBA00022538"/>
    </source>
</evidence>
<feature type="transmembrane region" description="Helical" evidence="18">
    <location>
        <begin position="286"/>
        <end position="305"/>
    </location>
</feature>
<feature type="region of interest" description="Disordered" evidence="17">
    <location>
        <begin position="1145"/>
        <end position="1175"/>
    </location>
</feature>
<evidence type="ECO:0000256" key="11">
    <source>
        <dbReference type="ARBA" id="ARBA00023065"/>
    </source>
</evidence>
<evidence type="ECO:0000256" key="5">
    <source>
        <dbReference type="ARBA" id="ARBA00022692"/>
    </source>
</evidence>
<evidence type="ECO:0000259" key="19">
    <source>
        <dbReference type="PROSITE" id="PS51201"/>
    </source>
</evidence>
<gene>
    <name evidence="21" type="primary">slo</name>
</gene>
<dbReference type="SUPFAM" id="SSF51735">
    <property type="entry name" value="NAD(P)-binding Rossmann-fold domains"/>
    <property type="match status" value="1"/>
</dbReference>
<dbReference type="Pfam" id="PF21014">
    <property type="entry name" value="Slowpoke_C"/>
    <property type="match status" value="1"/>
</dbReference>
<dbReference type="GO" id="GO:0034702">
    <property type="term" value="C:monoatomic ion channel complex"/>
    <property type="evidence" value="ECO:0007669"/>
    <property type="project" value="UniProtKB-KW"/>
</dbReference>